<keyword evidence="1" id="KW-1133">Transmembrane helix</keyword>
<sequence length="136" mass="14430">MRPLRLLEIGLRLGDSLVAAGAVSLASGLLLASLGIPSALLLLEIRRGFAGGLVVDLGRALRRLGLTPLAWAPNKPATVWTVSSPSGRSTHALDRFLRRSRFAGADQRHTAASAATKSQRMSIAALAGQKTYTFER</sequence>
<protein>
    <submittedName>
        <fullName evidence="2">Uncharacterized protein</fullName>
    </submittedName>
</protein>
<keyword evidence="1" id="KW-0472">Membrane</keyword>
<evidence type="ECO:0000313" key="3">
    <source>
        <dbReference type="Proteomes" id="UP000063308"/>
    </source>
</evidence>
<dbReference type="EMBL" id="AP014685">
    <property type="protein sequence ID" value="BAR58134.1"/>
    <property type="molecule type" value="Genomic_DNA"/>
</dbReference>
<name>A0A0E4FYV0_9BRAD</name>
<proteinExistence type="predicted"/>
<accession>A0A0E4FYV0</accession>
<keyword evidence="1" id="KW-0812">Transmembrane</keyword>
<dbReference type="AlphaFoldDB" id="A0A0E4FYV0"/>
<evidence type="ECO:0000256" key="1">
    <source>
        <dbReference type="SAM" id="Phobius"/>
    </source>
</evidence>
<evidence type="ECO:0000313" key="2">
    <source>
        <dbReference type="EMBL" id="BAR58134.1"/>
    </source>
</evidence>
<organism evidence="2 3">
    <name type="scientific">Bradyrhizobium diazoefficiens</name>
    <dbReference type="NCBI Taxonomy" id="1355477"/>
    <lineage>
        <taxon>Bacteria</taxon>
        <taxon>Pseudomonadati</taxon>
        <taxon>Pseudomonadota</taxon>
        <taxon>Alphaproteobacteria</taxon>
        <taxon>Hyphomicrobiales</taxon>
        <taxon>Nitrobacteraceae</taxon>
        <taxon>Bradyrhizobium</taxon>
    </lineage>
</organism>
<dbReference type="RefSeq" id="WP_060910179.1">
    <property type="nucleotide sequence ID" value="NZ_JAFCKD010000095.1"/>
</dbReference>
<feature type="transmembrane region" description="Helical" evidence="1">
    <location>
        <begin position="20"/>
        <end position="43"/>
    </location>
</feature>
<gene>
    <name evidence="2" type="ORF">NK6_4975</name>
</gene>
<reference evidence="2 3" key="1">
    <citation type="submission" date="2014-11" db="EMBL/GenBank/DDBJ databases">
        <title>Symbiosis island explosion on the genome of extra-slow-growing strains of soybean bradyrhizobia with massive insertion sequences.</title>
        <authorList>
            <person name="Iida T."/>
            <person name="Minamisawa K."/>
        </authorList>
    </citation>
    <scope>NUCLEOTIDE SEQUENCE [LARGE SCALE GENOMIC DNA]</scope>
    <source>
        <strain evidence="2 3">NK6</strain>
    </source>
</reference>
<dbReference type="Proteomes" id="UP000063308">
    <property type="component" value="Chromosome"/>
</dbReference>